<dbReference type="PANTHER" id="PTHR12526">
    <property type="entry name" value="GLYCOSYLTRANSFERASE"/>
    <property type="match status" value="1"/>
</dbReference>
<dbReference type="Proteomes" id="UP000753961">
    <property type="component" value="Unassembled WGS sequence"/>
</dbReference>
<organism evidence="2 3">
    <name type="scientific">Membranihabitans marinus</name>
    <dbReference type="NCBI Taxonomy" id="1227546"/>
    <lineage>
        <taxon>Bacteria</taxon>
        <taxon>Pseudomonadati</taxon>
        <taxon>Bacteroidota</taxon>
        <taxon>Saprospiria</taxon>
        <taxon>Saprospirales</taxon>
        <taxon>Saprospiraceae</taxon>
        <taxon>Membranihabitans</taxon>
    </lineage>
</organism>
<evidence type="ECO:0000313" key="2">
    <source>
        <dbReference type="EMBL" id="MBY5956603.1"/>
    </source>
</evidence>
<dbReference type="PANTHER" id="PTHR12526:SF638">
    <property type="entry name" value="SPORE COAT PROTEIN SA"/>
    <property type="match status" value="1"/>
</dbReference>
<evidence type="ECO:0000259" key="1">
    <source>
        <dbReference type="Pfam" id="PF13477"/>
    </source>
</evidence>
<feature type="domain" description="Glycosyltransferase subfamily 4-like N-terminal" evidence="1">
    <location>
        <begin position="3"/>
        <end position="117"/>
    </location>
</feature>
<dbReference type="AlphaFoldDB" id="A0A953HLC1"/>
<dbReference type="Gene3D" id="3.40.50.2000">
    <property type="entry name" value="Glycogen Phosphorylase B"/>
    <property type="match status" value="2"/>
</dbReference>
<evidence type="ECO:0000313" key="3">
    <source>
        <dbReference type="Proteomes" id="UP000753961"/>
    </source>
</evidence>
<dbReference type="CDD" id="cd03808">
    <property type="entry name" value="GT4_CapM-like"/>
    <property type="match status" value="1"/>
</dbReference>
<dbReference type="Pfam" id="PF13477">
    <property type="entry name" value="Glyco_trans_4_2"/>
    <property type="match status" value="1"/>
</dbReference>
<protein>
    <submittedName>
        <fullName evidence="2">Glycosyltransferase family 4 protein</fullName>
    </submittedName>
</protein>
<comment type="caution">
    <text evidence="2">The sequence shown here is derived from an EMBL/GenBank/DDBJ whole genome shotgun (WGS) entry which is preliminary data.</text>
</comment>
<dbReference type="Pfam" id="PF13692">
    <property type="entry name" value="Glyco_trans_1_4"/>
    <property type="match status" value="1"/>
</dbReference>
<proteinExistence type="predicted"/>
<gene>
    <name evidence="2" type="ORF">KUV50_00555</name>
</gene>
<dbReference type="InterPro" id="IPR028098">
    <property type="entry name" value="Glyco_trans_4-like_N"/>
</dbReference>
<keyword evidence="3" id="KW-1185">Reference proteome</keyword>
<reference evidence="2" key="1">
    <citation type="submission" date="2021-06" db="EMBL/GenBank/DDBJ databases">
        <title>44 bacteria genomes isolated from Dapeng, Shenzhen.</title>
        <authorList>
            <person name="Zheng W."/>
            <person name="Yu S."/>
            <person name="Huang Y."/>
        </authorList>
    </citation>
    <scope>NUCLEOTIDE SEQUENCE</scope>
    <source>
        <strain evidence="2">DP5N28-2</strain>
    </source>
</reference>
<dbReference type="EMBL" id="JAHVHU010000002">
    <property type="protein sequence ID" value="MBY5956603.1"/>
    <property type="molecule type" value="Genomic_DNA"/>
</dbReference>
<sequence length="339" mass="37994">MVCFAPEDTATPQLTDEGIEVHPIRHLSRKGTNPVQDIRLIRELTALYRFHNIDLVVHFTIKPNIYGSLAARRAGIPSMAVVTGLGFTFLSSGLASRAARQLYRYAFRQNQLTIFQNPDDRALFIQRNLVDPDRSAVVLGSGIDTDFFTPDESLPDSPVYVFIGRLLHDKGIRELLDGFTQYQSKHPEARLVIVGEPDPDNPASITPDELQRYSRHEGIDFAGFQSDIRSFIRQASAVVLPSYREGVPRTLLEALSMSRPVITTDVPGCREVVVPGENGLMVPCHDPARLAHAFEEFHALDGSVKQQMGQRSRKLAEEVFSTKVVNKQYLEWVERVLNG</sequence>
<accession>A0A953HLC1</accession>
<name>A0A953HLC1_9BACT</name>
<dbReference type="GO" id="GO:0016757">
    <property type="term" value="F:glycosyltransferase activity"/>
    <property type="evidence" value="ECO:0007669"/>
    <property type="project" value="TreeGrafter"/>
</dbReference>
<dbReference type="SUPFAM" id="SSF53756">
    <property type="entry name" value="UDP-Glycosyltransferase/glycogen phosphorylase"/>
    <property type="match status" value="1"/>
</dbReference>